<sequence length="75" mass="9050">MATHEYIKEGMTIPRGYAVSYRDFLTESKVCYPIGIHLLVRWSRDLLYWLMRVGYPGYRQRKEQEMYSLGLSRRL</sequence>
<name>A0A0F9PG74_9ZZZZ</name>
<evidence type="ECO:0000313" key="1">
    <source>
        <dbReference type="EMBL" id="KKN23497.1"/>
    </source>
</evidence>
<reference evidence="1" key="1">
    <citation type="journal article" date="2015" name="Nature">
        <title>Complex archaea that bridge the gap between prokaryotes and eukaryotes.</title>
        <authorList>
            <person name="Spang A."/>
            <person name="Saw J.H."/>
            <person name="Jorgensen S.L."/>
            <person name="Zaremba-Niedzwiedzka K."/>
            <person name="Martijn J."/>
            <person name="Lind A.E."/>
            <person name="van Eijk R."/>
            <person name="Schleper C."/>
            <person name="Guy L."/>
            <person name="Ettema T.J."/>
        </authorList>
    </citation>
    <scope>NUCLEOTIDE SEQUENCE</scope>
</reference>
<accession>A0A0F9PG74</accession>
<dbReference type="AlphaFoldDB" id="A0A0F9PG74"/>
<organism evidence="1">
    <name type="scientific">marine sediment metagenome</name>
    <dbReference type="NCBI Taxonomy" id="412755"/>
    <lineage>
        <taxon>unclassified sequences</taxon>
        <taxon>metagenomes</taxon>
        <taxon>ecological metagenomes</taxon>
    </lineage>
</organism>
<dbReference type="EMBL" id="LAZR01002965">
    <property type="protein sequence ID" value="KKN23497.1"/>
    <property type="molecule type" value="Genomic_DNA"/>
</dbReference>
<comment type="caution">
    <text evidence="1">The sequence shown here is derived from an EMBL/GenBank/DDBJ whole genome shotgun (WGS) entry which is preliminary data.</text>
</comment>
<proteinExistence type="predicted"/>
<gene>
    <name evidence="1" type="ORF">LCGC14_0904320</name>
</gene>
<protein>
    <submittedName>
        <fullName evidence="1">Uncharacterized protein</fullName>
    </submittedName>
</protein>